<name>A0A483BBG3_OENOE</name>
<organism evidence="2 3">
    <name type="scientific">Oenococcus oeni</name>
    <name type="common">Leuconostoc oenos</name>
    <dbReference type="NCBI Taxonomy" id="1247"/>
    <lineage>
        <taxon>Bacteria</taxon>
        <taxon>Bacillati</taxon>
        <taxon>Bacillota</taxon>
        <taxon>Bacilli</taxon>
        <taxon>Lactobacillales</taxon>
        <taxon>Lactobacillaceae</taxon>
        <taxon>Oenococcus</taxon>
    </lineage>
</organism>
<dbReference type="Gene3D" id="1.10.150.260">
    <property type="entry name" value="YozE SAM-like"/>
    <property type="match status" value="1"/>
</dbReference>
<proteinExistence type="inferred from homology"/>
<dbReference type="AlphaFoldDB" id="A0A483BBG3"/>
<dbReference type="InterPro" id="IPR036806">
    <property type="entry name" value="YozE_SAM-like_sf"/>
</dbReference>
<dbReference type="HAMAP" id="MF_01538">
    <property type="entry name" value="UPF0346"/>
    <property type="match status" value="1"/>
</dbReference>
<gene>
    <name evidence="2" type="ORF">ATX59_04925</name>
</gene>
<dbReference type="NCBIfam" id="NF010193">
    <property type="entry name" value="PRK13672.1"/>
    <property type="match status" value="1"/>
</dbReference>
<protein>
    <recommendedName>
        <fullName evidence="1">UPF0346 protein ATX59_04925</fullName>
    </recommendedName>
</protein>
<dbReference type="GeneID" id="75065911"/>
<dbReference type="SMR" id="A0A483BBG3"/>
<dbReference type="Pfam" id="PF06855">
    <property type="entry name" value="YozE_SAM_like"/>
    <property type="match status" value="1"/>
</dbReference>
<accession>A0A483BBG3</accession>
<evidence type="ECO:0000313" key="2">
    <source>
        <dbReference type="EMBL" id="OIM21266.1"/>
    </source>
</evidence>
<dbReference type="SUPFAM" id="SSF140652">
    <property type="entry name" value="YozE-like"/>
    <property type="match status" value="1"/>
</dbReference>
<dbReference type="OMA" id="WLMTNRN"/>
<sequence>MRSRGFYEWLMTQRKPENADEVQEFANAAFFDSEFPKQSQNFDEISKYLEENAPYLMSMEVFDEAWRRFLASEEEL</sequence>
<dbReference type="EMBL" id="MLOK01000038">
    <property type="protein sequence ID" value="OIM21266.1"/>
    <property type="molecule type" value="Genomic_DNA"/>
</dbReference>
<dbReference type="RefSeq" id="WP_002817141.1">
    <property type="nucleotide sequence ID" value="NZ_CP014324.1"/>
</dbReference>
<dbReference type="InterPro" id="IPR023089">
    <property type="entry name" value="YozE_SAM-like"/>
</dbReference>
<dbReference type="PIRSF" id="PIRSF037262">
    <property type="entry name" value="UCP037262"/>
    <property type="match status" value="1"/>
</dbReference>
<evidence type="ECO:0000313" key="3">
    <source>
        <dbReference type="Proteomes" id="UP000181728"/>
    </source>
</evidence>
<comment type="caution">
    <text evidence="2">The sequence shown here is derived from an EMBL/GenBank/DDBJ whole genome shotgun (WGS) entry which is preliminary data.</text>
</comment>
<dbReference type="Proteomes" id="UP000181728">
    <property type="component" value="Unassembled WGS sequence"/>
</dbReference>
<comment type="similarity">
    <text evidence="1">Belongs to the UPF0346 family.</text>
</comment>
<dbReference type="InterPro" id="IPR010673">
    <property type="entry name" value="UPF0346"/>
</dbReference>
<evidence type="ECO:0000256" key="1">
    <source>
        <dbReference type="HAMAP-Rule" id="MF_01538"/>
    </source>
</evidence>
<reference evidence="2 3" key="1">
    <citation type="journal article" date="2016" name="BMC Genomics">
        <title>Consensus pan-genome assembly of the specialised wine bacterium Oenococcus oeni.</title>
        <authorList>
            <person name="Sternes P.R."/>
            <person name="Borneman A.R."/>
        </authorList>
    </citation>
    <scope>NUCLEOTIDE SEQUENCE [LARGE SCALE GENOMIC DNA]</scope>
    <source>
        <strain evidence="2 3">AWRIB661</strain>
    </source>
</reference>